<proteinExistence type="predicted"/>
<accession>A0A4Y2RK45</accession>
<keyword evidence="2" id="KW-1185">Reference proteome</keyword>
<evidence type="ECO:0000313" key="1">
    <source>
        <dbReference type="EMBL" id="GBN76018.1"/>
    </source>
</evidence>
<dbReference type="AlphaFoldDB" id="A0A4Y2RK45"/>
<reference evidence="1 2" key="1">
    <citation type="journal article" date="2019" name="Sci. Rep.">
        <title>Orb-weaving spider Araneus ventricosus genome elucidates the spidroin gene catalogue.</title>
        <authorList>
            <person name="Kono N."/>
            <person name="Nakamura H."/>
            <person name="Ohtoshi R."/>
            <person name="Moran D.A.P."/>
            <person name="Shinohara A."/>
            <person name="Yoshida Y."/>
            <person name="Fujiwara M."/>
            <person name="Mori M."/>
            <person name="Tomita M."/>
            <person name="Arakawa K."/>
        </authorList>
    </citation>
    <scope>NUCLEOTIDE SEQUENCE [LARGE SCALE GENOMIC DNA]</scope>
</reference>
<dbReference type="EMBL" id="BGPR01017396">
    <property type="protein sequence ID" value="GBN76018.1"/>
    <property type="molecule type" value="Genomic_DNA"/>
</dbReference>
<name>A0A4Y2RK45_ARAVE</name>
<comment type="caution">
    <text evidence="1">The sequence shown here is derived from an EMBL/GenBank/DDBJ whole genome shotgun (WGS) entry which is preliminary data.</text>
</comment>
<sequence>MVVRFPSGFEKVLSMDSPHKQTVVKNRKLQASVQREFFMGESFMYCRLSITSSFFHVAEPDDEWIEKIKISSVGEESLRTMPGFLYKPSPPCWS</sequence>
<dbReference type="Proteomes" id="UP000499080">
    <property type="component" value="Unassembled WGS sequence"/>
</dbReference>
<gene>
    <name evidence="1" type="ORF">AVEN_254505_1</name>
</gene>
<evidence type="ECO:0000313" key="2">
    <source>
        <dbReference type="Proteomes" id="UP000499080"/>
    </source>
</evidence>
<organism evidence="1 2">
    <name type="scientific">Araneus ventricosus</name>
    <name type="common">Orbweaver spider</name>
    <name type="synonym">Epeira ventricosa</name>
    <dbReference type="NCBI Taxonomy" id="182803"/>
    <lineage>
        <taxon>Eukaryota</taxon>
        <taxon>Metazoa</taxon>
        <taxon>Ecdysozoa</taxon>
        <taxon>Arthropoda</taxon>
        <taxon>Chelicerata</taxon>
        <taxon>Arachnida</taxon>
        <taxon>Araneae</taxon>
        <taxon>Araneomorphae</taxon>
        <taxon>Entelegynae</taxon>
        <taxon>Araneoidea</taxon>
        <taxon>Araneidae</taxon>
        <taxon>Araneus</taxon>
    </lineage>
</organism>
<protein>
    <submittedName>
        <fullName evidence="1">Uncharacterized protein</fullName>
    </submittedName>
</protein>